<reference evidence="3 4" key="1">
    <citation type="submission" date="2019-09" db="EMBL/GenBank/DDBJ databases">
        <authorList>
            <person name="Criscuolo A."/>
        </authorList>
    </citation>
    <scope>NUCLEOTIDE SEQUENCE [LARGE SCALE GENOMIC DNA]</scope>
    <source>
        <strain evidence="4">3(2)</strain>
    </source>
</reference>
<evidence type="ECO:0000259" key="2">
    <source>
        <dbReference type="Pfam" id="PF12170"/>
    </source>
</evidence>
<feature type="domain" description="DNA polymerase III tau subunit" evidence="2">
    <location>
        <begin position="40"/>
        <end position="168"/>
    </location>
</feature>
<sequence>MPDPPPSRPAVEAVPAPAPDDEPPPWIEREEEGAEAPAPVAEGHFGHTDWLACFDSLGLGGLTRNLAAHCVVEADDGERLTLRLDPSQEAMQAEVHVTRIREALAAIGIERRLILSPGPLPSEVETPKQQADRLAGQRHSEAIEALNRDPHVQRLQQAFGARLIESTVKSTVGQVRG</sequence>
<dbReference type="AlphaFoldDB" id="A0A5K1I8D3"/>
<protein>
    <submittedName>
        <fullName evidence="3">DNA polymerase III subunits gamma and tau</fullName>
    </submittedName>
</protein>
<evidence type="ECO:0000313" key="4">
    <source>
        <dbReference type="Proteomes" id="UP000326725"/>
    </source>
</evidence>
<dbReference type="EMBL" id="CABVOU010000041">
    <property type="protein sequence ID" value="VVZ96751.1"/>
    <property type="molecule type" value="Genomic_DNA"/>
</dbReference>
<dbReference type="Pfam" id="PF12170">
    <property type="entry name" value="DNA_pol3_tau_5"/>
    <property type="match status" value="1"/>
</dbReference>
<dbReference type="GO" id="GO:0003887">
    <property type="term" value="F:DNA-directed DNA polymerase activity"/>
    <property type="evidence" value="ECO:0007669"/>
    <property type="project" value="InterPro"/>
</dbReference>
<dbReference type="Gene3D" id="3.30.300.150">
    <property type="entry name" value="DNA polymerase III, tau subunit, domain V"/>
    <property type="match status" value="1"/>
</dbReference>
<dbReference type="InterPro" id="IPR021029">
    <property type="entry name" value="DNA_pol_III_tau_dom-5"/>
</dbReference>
<gene>
    <name evidence="3" type="ORF">HALO32_02858</name>
</gene>
<dbReference type="Proteomes" id="UP000326725">
    <property type="component" value="Unassembled WGS sequence"/>
</dbReference>
<accession>A0A5K1I8D3</accession>
<organism evidence="3 4">
    <name type="scientific">Halomonas lysinitropha</name>
    <dbReference type="NCBI Taxonomy" id="2607506"/>
    <lineage>
        <taxon>Bacteria</taxon>
        <taxon>Pseudomonadati</taxon>
        <taxon>Pseudomonadota</taxon>
        <taxon>Gammaproteobacteria</taxon>
        <taxon>Oceanospirillales</taxon>
        <taxon>Halomonadaceae</taxon>
        <taxon>Halomonas</taxon>
    </lineage>
</organism>
<dbReference type="InterPro" id="IPR038249">
    <property type="entry name" value="PolIII_tau_V_sf"/>
</dbReference>
<proteinExistence type="predicted"/>
<feature type="compositionally biased region" description="Acidic residues" evidence="1">
    <location>
        <begin position="19"/>
        <end position="34"/>
    </location>
</feature>
<name>A0A5K1I8D3_9GAMM</name>
<evidence type="ECO:0000256" key="1">
    <source>
        <dbReference type="SAM" id="MobiDB-lite"/>
    </source>
</evidence>
<feature type="region of interest" description="Disordered" evidence="1">
    <location>
        <begin position="118"/>
        <end position="137"/>
    </location>
</feature>
<keyword evidence="4" id="KW-1185">Reference proteome</keyword>
<evidence type="ECO:0000313" key="3">
    <source>
        <dbReference type="EMBL" id="VVZ96751.1"/>
    </source>
</evidence>
<feature type="region of interest" description="Disordered" evidence="1">
    <location>
        <begin position="1"/>
        <end position="38"/>
    </location>
</feature>